<feature type="chain" id="PRO_5047335064" evidence="1">
    <location>
        <begin position="24"/>
        <end position="403"/>
    </location>
</feature>
<evidence type="ECO:0000256" key="1">
    <source>
        <dbReference type="SAM" id="SignalP"/>
    </source>
</evidence>
<feature type="signal peptide" evidence="1">
    <location>
        <begin position="1"/>
        <end position="23"/>
    </location>
</feature>
<sequence length="403" mass="42690">MSRLPALLALTLTLALGSVTASSATDATDATDTTGAEALRDVVVVGNSAEGTVSFIDARTYKNLGSLDVIPDLDAILAGMDPIRRAAYEIVKQQAGGDKFVDDAHLSADGRTLYVSRGNLGDAAAYDIASGRQLWRTHLDGFKADHAALSPDGRTFVVSAITAAKAQALDTATGRVTGSFATGTYPHENMYAADGSRLYNMSIGVTSLPKALNGLKGAKQVTVADAKTLKVLRTYTFDKGVRPAVITPDEKTMYAQLSYLNGFIEYDLEAGRTVRTVEMPFSAAGAALKPDDYPQNSAHHGMAMNGANDKLCMAGTIDDYTAVVSRPGLTTDGFVHYERGALPYWALTGPGGTHCFVTLSHRDEVSVVDYRTAKEVARVKVGDFPQRERAGKVAADALSGLKP</sequence>
<dbReference type="RefSeq" id="WP_290114391.1">
    <property type="nucleotide sequence ID" value="NZ_JAUEPL010000043.1"/>
</dbReference>
<gene>
    <name evidence="2" type="ORF">QWM81_23930</name>
</gene>
<evidence type="ECO:0000313" key="2">
    <source>
        <dbReference type="EMBL" id="MDN3297038.1"/>
    </source>
</evidence>
<comment type="caution">
    <text evidence="2">The sequence shown here is derived from an EMBL/GenBank/DDBJ whole genome shotgun (WGS) entry which is preliminary data.</text>
</comment>
<dbReference type="Gene3D" id="2.130.10.10">
    <property type="entry name" value="YVTN repeat-like/Quinoprotein amine dehydrogenase"/>
    <property type="match status" value="1"/>
</dbReference>
<dbReference type="Proteomes" id="UP001174050">
    <property type="component" value="Unassembled WGS sequence"/>
</dbReference>
<organism evidence="2 3">
    <name type="scientific">Streptomyces ficellus</name>
    <dbReference type="NCBI Taxonomy" id="1977088"/>
    <lineage>
        <taxon>Bacteria</taxon>
        <taxon>Bacillati</taxon>
        <taxon>Actinomycetota</taxon>
        <taxon>Actinomycetes</taxon>
        <taxon>Kitasatosporales</taxon>
        <taxon>Streptomycetaceae</taxon>
        <taxon>Streptomyces</taxon>
    </lineage>
</organism>
<dbReference type="PANTHER" id="PTHR47197:SF3">
    <property type="entry name" value="DIHYDRO-HEME D1 DEHYDROGENASE"/>
    <property type="match status" value="1"/>
</dbReference>
<dbReference type="InterPro" id="IPR051200">
    <property type="entry name" value="Host-pathogen_enzymatic-act"/>
</dbReference>
<proteinExistence type="predicted"/>
<name>A0ABT7ZC63_9ACTN</name>
<protein>
    <submittedName>
        <fullName evidence="2">YncE family protein</fullName>
    </submittedName>
</protein>
<keyword evidence="1" id="KW-0732">Signal</keyword>
<reference evidence="2" key="1">
    <citation type="submission" date="2023-06" db="EMBL/GenBank/DDBJ databases">
        <title>WGS-Sequencing of Streptomyces ficellus isolate 21 collected from sand in Gara Djebilet Iron Mine in Algeria.</title>
        <authorList>
            <person name="Zegers G.P."/>
            <person name="Gomez A."/>
            <person name="Gueddou A."/>
            <person name="Zahara A.F."/>
            <person name="Worth M."/>
            <person name="Sevigny J.L."/>
            <person name="Tisa L."/>
        </authorList>
    </citation>
    <scope>NUCLEOTIDE SEQUENCE</scope>
    <source>
        <strain evidence="2">AS11</strain>
    </source>
</reference>
<keyword evidence="3" id="KW-1185">Reference proteome</keyword>
<dbReference type="InterPro" id="IPR015943">
    <property type="entry name" value="WD40/YVTN_repeat-like_dom_sf"/>
</dbReference>
<dbReference type="InterPro" id="IPR011045">
    <property type="entry name" value="N2O_reductase_N"/>
</dbReference>
<evidence type="ECO:0000313" key="3">
    <source>
        <dbReference type="Proteomes" id="UP001174050"/>
    </source>
</evidence>
<dbReference type="PANTHER" id="PTHR47197">
    <property type="entry name" value="PROTEIN NIRF"/>
    <property type="match status" value="1"/>
</dbReference>
<accession>A0ABT7ZC63</accession>
<dbReference type="SUPFAM" id="SSF50974">
    <property type="entry name" value="Nitrous oxide reductase, N-terminal domain"/>
    <property type="match status" value="1"/>
</dbReference>
<dbReference type="EMBL" id="JAUEPL010000043">
    <property type="protein sequence ID" value="MDN3297038.1"/>
    <property type="molecule type" value="Genomic_DNA"/>
</dbReference>